<dbReference type="EMBL" id="JAAIJR010000392">
    <property type="protein sequence ID" value="NEX23870.1"/>
    <property type="molecule type" value="Genomic_DNA"/>
</dbReference>
<accession>A0A6P1E272</accession>
<keyword evidence="3" id="KW-1185">Reference proteome</keyword>
<dbReference type="Proteomes" id="UP000471640">
    <property type="component" value="Unassembled WGS sequence"/>
</dbReference>
<reference evidence="2 3" key="2">
    <citation type="submission" date="2020-02" db="EMBL/GenBank/DDBJ databases">
        <title>Genome sequences of Thiorhodococcus mannitoliphagus and Thiorhodococcus minor, purple sulfur photosynthetic bacteria in the gammaproteobacterial family, Chromatiaceae.</title>
        <authorList>
            <person name="Aviles F.A."/>
            <person name="Meyer T.E."/>
            <person name="Kyndt J.A."/>
        </authorList>
    </citation>
    <scope>NUCLEOTIDE SEQUENCE [LARGE SCALE GENOMIC DNA]</scope>
    <source>
        <strain evidence="2 3">DSM 18266</strain>
    </source>
</reference>
<reference evidence="3" key="1">
    <citation type="journal article" date="2020" name="Microbiol. Resour. Announc.">
        <title>Draft Genome Sequences of Thiorhodococcus mannitoliphagus and Thiorhodococcus minor, Purple Sulfur Photosynthetic Bacteria in the Gammaproteobacterial Family Chromatiaceae.</title>
        <authorList>
            <person name="Aviles F.A."/>
            <person name="Meyer T.E."/>
            <person name="Kyndt J.A."/>
        </authorList>
    </citation>
    <scope>NUCLEOTIDE SEQUENCE [LARGE SCALE GENOMIC DNA]</scope>
    <source>
        <strain evidence="3">DSM 18266</strain>
    </source>
</reference>
<name>A0A6P1E272_9GAMM</name>
<proteinExistence type="predicted"/>
<keyword evidence="1" id="KW-1133">Transmembrane helix</keyword>
<feature type="non-terminal residue" evidence="2">
    <location>
        <position position="71"/>
    </location>
</feature>
<organism evidence="2 3">
    <name type="scientific">Thiorhodococcus mannitoliphagus</name>
    <dbReference type="NCBI Taxonomy" id="329406"/>
    <lineage>
        <taxon>Bacteria</taxon>
        <taxon>Pseudomonadati</taxon>
        <taxon>Pseudomonadota</taxon>
        <taxon>Gammaproteobacteria</taxon>
        <taxon>Chromatiales</taxon>
        <taxon>Chromatiaceae</taxon>
        <taxon>Thiorhodococcus</taxon>
    </lineage>
</organism>
<evidence type="ECO:0000313" key="2">
    <source>
        <dbReference type="EMBL" id="NEX23870.1"/>
    </source>
</evidence>
<dbReference type="AlphaFoldDB" id="A0A6P1E272"/>
<sequence length="71" mass="7651">MPVTPADTWERLSPGLRRWLLIGAVLGVVALIAVIALDEPATPGTRAEQARERLTRHLLTDADPRALGIDG</sequence>
<feature type="transmembrane region" description="Helical" evidence="1">
    <location>
        <begin position="19"/>
        <end position="37"/>
    </location>
</feature>
<protein>
    <submittedName>
        <fullName evidence="2">Conjugal transfer protein TraB</fullName>
    </submittedName>
</protein>
<evidence type="ECO:0000256" key="1">
    <source>
        <dbReference type="SAM" id="Phobius"/>
    </source>
</evidence>
<comment type="caution">
    <text evidence="2">The sequence shown here is derived from an EMBL/GenBank/DDBJ whole genome shotgun (WGS) entry which is preliminary data.</text>
</comment>
<keyword evidence="1" id="KW-0812">Transmembrane</keyword>
<evidence type="ECO:0000313" key="3">
    <source>
        <dbReference type="Proteomes" id="UP000471640"/>
    </source>
</evidence>
<keyword evidence="1" id="KW-0472">Membrane</keyword>
<gene>
    <name evidence="2" type="ORF">G3480_27075</name>
</gene>